<evidence type="ECO:0000256" key="1">
    <source>
        <dbReference type="SAM" id="MobiDB-lite"/>
    </source>
</evidence>
<evidence type="ECO:0000313" key="2">
    <source>
        <dbReference type="EMBL" id="CAA9494269.1"/>
    </source>
</evidence>
<sequence length="68" mass="7155">WLTGSRRPSPSSRTPRGACAKRISTRTGPPSWSSAAPVWPPRPPRRSSAGCASSRPPASTTSCAWAAH</sequence>
<dbReference type="AlphaFoldDB" id="A0A6J4SF76"/>
<feature type="compositionally biased region" description="Low complexity" evidence="1">
    <location>
        <begin position="46"/>
        <end position="59"/>
    </location>
</feature>
<feature type="compositionally biased region" description="Low complexity" evidence="1">
    <location>
        <begin position="1"/>
        <end position="17"/>
    </location>
</feature>
<dbReference type="EMBL" id="CADCVL010000375">
    <property type="protein sequence ID" value="CAA9494269.1"/>
    <property type="molecule type" value="Genomic_DNA"/>
</dbReference>
<proteinExistence type="predicted"/>
<feature type="non-terminal residue" evidence="2">
    <location>
        <position position="68"/>
    </location>
</feature>
<feature type="region of interest" description="Disordered" evidence="1">
    <location>
        <begin position="1"/>
        <end position="68"/>
    </location>
</feature>
<protein>
    <submittedName>
        <fullName evidence="2">Uncharacterized protein</fullName>
    </submittedName>
</protein>
<accession>A0A6J4SF76</accession>
<feature type="non-terminal residue" evidence="2">
    <location>
        <position position="1"/>
    </location>
</feature>
<reference evidence="2" key="1">
    <citation type="submission" date="2020-02" db="EMBL/GenBank/DDBJ databases">
        <authorList>
            <person name="Meier V. D."/>
        </authorList>
    </citation>
    <scope>NUCLEOTIDE SEQUENCE</scope>
    <source>
        <strain evidence="2">AVDCRST_MAG65</strain>
    </source>
</reference>
<gene>
    <name evidence="2" type="ORF">AVDCRST_MAG65-2208</name>
</gene>
<name>A0A6J4SF76_9ACTN</name>
<organism evidence="2">
    <name type="scientific">uncultured Solirubrobacteraceae bacterium</name>
    <dbReference type="NCBI Taxonomy" id="1162706"/>
    <lineage>
        <taxon>Bacteria</taxon>
        <taxon>Bacillati</taxon>
        <taxon>Actinomycetota</taxon>
        <taxon>Thermoleophilia</taxon>
        <taxon>Solirubrobacterales</taxon>
        <taxon>Solirubrobacteraceae</taxon>
        <taxon>environmental samples</taxon>
    </lineage>
</organism>